<evidence type="ECO:0000256" key="6">
    <source>
        <dbReference type="SAM" id="MobiDB-lite"/>
    </source>
</evidence>
<dbReference type="SMART" id="SM00355">
    <property type="entry name" value="ZnF_C2H2"/>
    <property type="match status" value="2"/>
</dbReference>
<accession>A0AAV5TLN7</accession>
<keyword evidence="1" id="KW-0479">Metal-binding</keyword>
<dbReference type="PANTHER" id="PTHR24403">
    <property type="entry name" value="ZINC FINGER PROTEIN"/>
    <property type="match status" value="1"/>
</dbReference>
<evidence type="ECO:0000259" key="7">
    <source>
        <dbReference type="PROSITE" id="PS50157"/>
    </source>
</evidence>
<dbReference type="PROSITE" id="PS00028">
    <property type="entry name" value="ZINC_FINGER_C2H2_1"/>
    <property type="match status" value="2"/>
</dbReference>
<dbReference type="GO" id="GO:0008270">
    <property type="term" value="F:zinc ion binding"/>
    <property type="evidence" value="ECO:0007669"/>
    <property type="project" value="UniProtKB-KW"/>
</dbReference>
<keyword evidence="9" id="KW-1185">Reference proteome</keyword>
<reference evidence="8" key="1">
    <citation type="submission" date="2023-10" db="EMBL/GenBank/DDBJ databases">
        <title>Genome assembly of Pristionchus species.</title>
        <authorList>
            <person name="Yoshida K."/>
            <person name="Sommer R.J."/>
        </authorList>
    </citation>
    <scope>NUCLEOTIDE SEQUENCE</scope>
    <source>
        <strain evidence="8">RS0144</strain>
    </source>
</reference>
<evidence type="ECO:0000313" key="9">
    <source>
        <dbReference type="Proteomes" id="UP001432027"/>
    </source>
</evidence>
<dbReference type="InterPro" id="IPR013087">
    <property type="entry name" value="Znf_C2H2_type"/>
</dbReference>
<dbReference type="EMBL" id="BTSX01000004">
    <property type="protein sequence ID" value="GMS95246.1"/>
    <property type="molecule type" value="Genomic_DNA"/>
</dbReference>
<evidence type="ECO:0000256" key="2">
    <source>
        <dbReference type="ARBA" id="ARBA00022737"/>
    </source>
</evidence>
<dbReference type="InterPro" id="IPR036236">
    <property type="entry name" value="Znf_C2H2_sf"/>
</dbReference>
<feature type="domain" description="C2H2-type" evidence="7">
    <location>
        <begin position="268"/>
        <end position="295"/>
    </location>
</feature>
<evidence type="ECO:0000256" key="5">
    <source>
        <dbReference type="PROSITE-ProRule" id="PRU00042"/>
    </source>
</evidence>
<feature type="region of interest" description="Disordered" evidence="6">
    <location>
        <begin position="133"/>
        <end position="158"/>
    </location>
</feature>
<evidence type="ECO:0000256" key="1">
    <source>
        <dbReference type="ARBA" id="ARBA00022723"/>
    </source>
</evidence>
<proteinExistence type="predicted"/>
<keyword evidence="2" id="KW-0677">Repeat</keyword>
<dbReference type="InterPro" id="IPR050688">
    <property type="entry name" value="Zinc_finger/UBP_domain"/>
</dbReference>
<feature type="compositionally biased region" description="Polar residues" evidence="6">
    <location>
        <begin position="137"/>
        <end position="152"/>
    </location>
</feature>
<protein>
    <recommendedName>
        <fullName evidence="7">C2H2-type domain-containing protein</fullName>
    </recommendedName>
</protein>
<feature type="compositionally biased region" description="Acidic residues" evidence="6">
    <location>
        <begin position="181"/>
        <end position="190"/>
    </location>
</feature>
<dbReference type="Proteomes" id="UP001432027">
    <property type="component" value="Unassembled WGS sequence"/>
</dbReference>
<keyword evidence="3 5" id="KW-0863">Zinc-finger</keyword>
<dbReference type="PROSITE" id="PS50157">
    <property type="entry name" value="ZINC_FINGER_C2H2_2"/>
    <property type="match status" value="2"/>
</dbReference>
<dbReference type="AlphaFoldDB" id="A0AAV5TLN7"/>
<dbReference type="PANTHER" id="PTHR24403:SF67">
    <property type="entry name" value="FI01116P-RELATED"/>
    <property type="match status" value="1"/>
</dbReference>
<dbReference type="GO" id="GO:0010468">
    <property type="term" value="P:regulation of gene expression"/>
    <property type="evidence" value="ECO:0007669"/>
    <property type="project" value="TreeGrafter"/>
</dbReference>
<name>A0AAV5TLN7_9BILA</name>
<sequence>MSSPSPSDSFEARLREMAADRLLETVQFAKSKEESVECGSTTALLLSMAQTLRACMRDWPSMEDNALAGIERAEALVELKRSLKEARRLTRSSPLDSLVFVCSDALFLMAEQWSTPKGAATQSLIETFPHRELVGSPSASTSTTSFKPTKNGDSIPPKRPRIEVKEKEIPRVTKQFFPPYPEEDDDEQNESGENPQMIDPLMFFNQNLTGLIKEEDLTNGRLDDTSMSQAEADIWTAQTPLAAFAAVTSSTSQSFNGDSDSRNRIMRFFCSECGVGCVAKSQLDAHMNVHTGNRPFQCDYCEKNYKRKDHLSDHIKKNHPTEFASAKQKKEAMKNKSSAM</sequence>
<dbReference type="Gene3D" id="3.30.160.60">
    <property type="entry name" value="Classic Zinc Finger"/>
    <property type="match status" value="2"/>
</dbReference>
<feature type="region of interest" description="Disordered" evidence="6">
    <location>
        <begin position="174"/>
        <end position="195"/>
    </location>
</feature>
<keyword evidence="4" id="KW-0862">Zinc</keyword>
<feature type="domain" description="C2H2-type" evidence="7">
    <location>
        <begin position="296"/>
        <end position="324"/>
    </location>
</feature>
<dbReference type="Pfam" id="PF00096">
    <property type="entry name" value="zf-C2H2"/>
    <property type="match status" value="1"/>
</dbReference>
<evidence type="ECO:0000256" key="4">
    <source>
        <dbReference type="ARBA" id="ARBA00022833"/>
    </source>
</evidence>
<comment type="caution">
    <text evidence="8">The sequence shown here is derived from an EMBL/GenBank/DDBJ whole genome shotgun (WGS) entry which is preliminary data.</text>
</comment>
<evidence type="ECO:0000313" key="8">
    <source>
        <dbReference type="EMBL" id="GMS95246.1"/>
    </source>
</evidence>
<evidence type="ECO:0000256" key="3">
    <source>
        <dbReference type="ARBA" id="ARBA00022771"/>
    </source>
</evidence>
<dbReference type="GO" id="GO:0005634">
    <property type="term" value="C:nucleus"/>
    <property type="evidence" value="ECO:0007669"/>
    <property type="project" value="TreeGrafter"/>
</dbReference>
<dbReference type="FunFam" id="3.30.160.60:FF:000100">
    <property type="entry name" value="Zinc finger 45-like"/>
    <property type="match status" value="1"/>
</dbReference>
<dbReference type="SUPFAM" id="SSF57667">
    <property type="entry name" value="beta-beta-alpha zinc fingers"/>
    <property type="match status" value="1"/>
</dbReference>
<organism evidence="8 9">
    <name type="scientific">Pristionchus entomophagus</name>
    <dbReference type="NCBI Taxonomy" id="358040"/>
    <lineage>
        <taxon>Eukaryota</taxon>
        <taxon>Metazoa</taxon>
        <taxon>Ecdysozoa</taxon>
        <taxon>Nematoda</taxon>
        <taxon>Chromadorea</taxon>
        <taxon>Rhabditida</taxon>
        <taxon>Rhabditina</taxon>
        <taxon>Diplogasteromorpha</taxon>
        <taxon>Diplogasteroidea</taxon>
        <taxon>Neodiplogasteridae</taxon>
        <taxon>Pristionchus</taxon>
    </lineage>
</organism>
<gene>
    <name evidence="8" type="ORF">PENTCL1PPCAC_17421</name>
</gene>